<dbReference type="InterPro" id="IPR012675">
    <property type="entry name" value="Beta-grasp_dom_sf"/>
</dbReference>
<dbReference type="InterPro" id="IPR039261">
    <property type="entry name" value="FNR_nucleotide-bd"/>
</dbReference>
<feature type="domain" description="FAD-binding FR-type" evidence="9">
    <location>
        <begin position="1"/>
        <end position="101"/>
    </location>
</feature>
<dbReference type="GO" id="GO:0018620">
    <property type="term" value="F:phthalate 4,5-dioxygenase activity"/>
    <property type="evidence" value="ECO:0007669"/>
    <property type="project" value="UniProtKB-EC"/>
</dbReference>
<keyword evidence="7" id="KW-1133">Transmembrane helix</keyword>
<feature type="domain" description="2Fe-2S ferredoxin-type" evidence="8">
    <location>
        <begin position="232"/>
        <end position="317"/>
    </location>
</feature>
<dbReference type="SUPFAM" id="SSF52343">
    <property type="entry name" value="Ferredoxin reductase-like, C-terminal NADP-linked domain"/>
    <property type="match status" value="1"/>
</dbReference>
<evidence type="ECO:0000259" key="8">
    <source>
        <dbReference type="PROSITE" id="PS51085"/>
    </source>
</evidence>
<dbReference type="Gene3D" id="3.10.20.30">
    <property type="match status" value="1"/>
</dbReference>
<gene>
    <name evidence="10" type="primary">pht2_1</name>
    <name evidence="10" type="ORF">PSEMO_17370</name>
</gene>
<feature type="transmembrane region" description="Helical" evidence="7">
    <location>
        <begin position="107"/>
        <end position="130"/>
    </location>
</feature>
<keyword evidence="7" id="KW-0472">Membrane</keyword>
<keyword evidence="6" id="KW-0411">Iron-sulfur</keyword>
<evidence type="ECO:0000256" key="3">
    <source>
        <dbReference type="ARBA" id="ARBA00022723"/>
    </source>
</evidence>
<keyword evidence="5" id="KW-0408">Iron</keyword>
<evidence type="ECO:0000313" key="11">
    <source>
        <dbReference type="Proteomes" id="UP000186736"/>
    </source>
</evidence>
<dbReference type="SUPFAM" id="SSF54292">
    <property type="entry name" value="2Fe-2S ferredoxin-like"/>
    <property type="match status" value="1"/>
</dbReference>
<sequence length="317" mass="34143">MLEVRVSQKIIEAEGVCSFELLAANGDRLPGFTAGSHVDVQVAPGVVRQYSLCNSPEDSDRYLIAVLHEPASRGGSRGMHEQIEAGARLLIGQPRNLFDLDLSGERYLLFAGGIGITPILAMAHALVVAGKDFELHYCGRSLGRLAFLDLLNGPLFGRQLRIHVDDGPAEQRLDAARLLANPSGADQLYVCGPGGFMNHVQSTARACGWSDGQIHREDFAAQPQVQDGDRAFEVELARSGRVLAIPAGQTVLDVLLANAVDIESSCEQGICGACTTRVLGGEPDHRDQFMTAAEHARNDCFTPCCSRSRSPRLVLDL</sequence>
<name>A0A1Q9R8B3_PSEPU</name>
<keyword evidence="7" id="KW-0812">Transmembrane</keyword>
<keyword evidence="3" id="KW-0479">Metal-binding</keyword>
<evidence type="ECO:0000313" key="10">
    <source>
        <dbReference type="EMBL" id="OLS63598.1"/>
    </source>
</evidence>
<dbReference type="GO" id="GO:0051537">
    <property type="term" value="F:2 iron, 2 sulfur cluster binding"/>
    <property type="evidence" value="ECO:0007669"/>
    <property type="project" value="UniProtKB-KW"/>
</dbReference>
<keyword evidence="4 10" id="KW-0560">Oxidoreductase</keyword>
<evidence type="ECO:0000256" key="1">
    <source>
        <dbReference type="ARBA" id="ARBA00022630"/>
    </source>
</evidence>
<dbReference type="PRINTS" id="PR00409">
    <property type="entry name" value="PHDIOXRDTASE"/>
</dbReference>
<dbReference type="Gene3D" id="3.40.50.80">
    <property type="entry name" value="Nucleotide-binding domain of ferredoxin-NADP reductase (FNR) module"/>
    <property type="match status" value="1"/>
</dbReference>
<keyword evidence="2" id="KW-0001">2Fe-2S</keyword>
<dbReference type="Proteomes" id="UP000186736">
    <property type="component" value="Unassembled WGS sequence"/>
</dbReference>
<dbReference type="InterPro" id="IPR006058">
    <property type="entry name" value="2Fe2S_fd_BS"/>
</dbReference>
<evidence type="ECO:0000256" key="2">
    <source>
        <dbReference type="ARBA" id="ARBA00022714"/>
    </source>
</evidence>
<dbReference type="InterPro" id="IPR050415">
    <property type="entry name" value="MRET"/>
</dbReference>
<dbReference type="InterPro" id="IPR036010">
    <property type="entry name" value="2Fe-2S_ferredoxin-like_sf"/>
</dbReference>
<dbReference type="PANTHER" id="PTHR47354">
    <property type="entry name" value="NADH OXIDOREDUCTASE HCR"/>
    <property type="match status" value="1"/>
</dbReference>
<dbReference type="InterPro" id="IPR017927">
    <property type="entry name" value="FAD-bd_FR_type"/>
</dbReference>
<comment type="caution">
    <text evidence="10">The sequence shown here is derived from an EMBL/GenBank/DDBJ whole genome shotgun (WGS) entry which is preliminary data.</text>
</comment>
<protein>
    <submittedName>
        <fullName evidence="10">Phthalate 4,5-dioxygenase oxygenase reductase subunit</fullName>
        <ecNumber evidence="10">1.14.12.7</ecNumber>
    </submittedName>
</protein>
<dbReference type="OrthoDB" id="9801223at2"/>
<evidence type="ECO:0000256" key="7">
    <source>
        <dbReference type="SAM" id="Phobius"/>
    </source>
</evidence>
<dbReference type="CDD" id="cd00207">
    <property type="entry name" value="fer2"/>
    <property type="match status" value="1"/>
</dbReference>
<accession>A0A1Q9R8B3</accession>
<dbReference type="PANTHER" id="PTHR47354:SF1">
    <property type="entry name" value="CARNITINE MONOOXYGENASE REDUCTASE SUBUNIT"/>
    <property type="match status" value="1"/>
</dbReference>
<reference evidence="10 11" key="1">
    <citation type="submission" date="2016-10" db="EMBL/GenBank/DDBJ databases">
        <title>Genome Sequence of Pseudomonas putida GM4FR.</title>
        <authorList>
            <person name="Poehlein A."/>
            <person name="Wemheuer F."/>
            <person name="Hollensteiner J."/>
            <person name="Wemheuer B."/>
        </authorList>
    </citation>
    <scope>NUCLEOTIDE SEQUENCE [LARGE SCALE GENOMIC DNA]</scope>
    <source>
        <strain evidence="10 11">GM4FR</strain>
    </source>
</reference>
<dbReference type="PROSITE" id="PS00197">
    <property type="entry name" value="2FE2S_FER_1"/>
    <property type="match status" value="1"/>
</dbReference>
<keyword evidence="1" id="KW-0285">Flavoprotein</keyword>
<dbReference type="SUPFAM" id="SSF63380">
    <property type="entry name" value="Riboflavin synthase domain-like"/>
    <property type="match status" value="1"/>
</dbReference>
<evidence type="ECO:0000256" key="6">
    <source>
        <dbReference type="ARBA" id="ARBA00023014"/>
    </source>
</evidence>
<dbReference type="Pfam" id="PF00111">
    <property type="entry name" value="Fer2"/>
    <property type="match status" value="1"/>
</dbReference>
<dbReference type="EC" id="1.14.12.7" evidence="10"/>
<dbReference type="InterPro" id="IPR017938">
    <property type="entry name" value="Riboflavin_synthase-like_b-brl"/>
</dbReference>
<organism evidence="10 11">
    <name type="scientific">Pseudomonas putida</name>
    <name type="common">Arthrobacter siderocapsulatus</name>
    <dbReference type="NCBI Taxonomy" id="303"/>
    <lineage>
        <taxon>Bacteria</taxon>
        <taxon>Pseudomonadati</taxon>
        <taxon>Pseudomonadota</taxon>
        <taxon>Gammaproteobacteria</taxon>
        <taxon>Pseudomonadales</taxon>
        <taxon>Pseudomonadaceae</taxon>
        <taxon>Pseudomonas</taxon>
    </lineage>
</organism>
<evidence type="ECO:0000256" key="4">
    <source>
        <dbReference type="ARBA" id="ARBA00023002"/>
    </source>
</evidence>
<dbReference type="InterPro" id="IPR001041">
    <property type="entry name" value="2Fe-2S_ferredoxin-type"/>
</dbReference>
<dbReference type="AlphaFoldDB" id="A0A1Q9R8B3"/>
<dbReference type="CDD" id="cd06185">
    <property type="entry name" value="PDR_like"/>
    <property type="match status" value="1"/>
</dbReference>
<evidence type="ECO:0000256" key="5">
    <source>
        <dbReference type="ARBA" id="ARBA00023004"/>
    </source>
</evidence>
<proteinExistence type="predicted"/>
<dbReference type="GO" id="GO:0046872">
    <property type="term" value="F:metal ion binding"/>
    <property type="evidence" value="ECO:0007669"/>
    <property type="project" value="UniProtKB-KW"/>
</dbReference>
<dbReference type="PROSITE" id="PS51085">
    <property type="entry name" value="2FE2S_FER_2"/>
    <property type="match status" value="1"/>
</dbReference>
<dbReference type="EMBL" id="MKZO01000012">
    <property type="protein sequence ID" value="OLS63598.1"/>
    <property type="molecule type" value="Genomic_DNA"/>
</dbReference>
<dbReference type="RefSeq" id="WP_075802728.1">
    <property type="nucleotide sequence ID" value="NZ_MKZO01000012.1"/>
</dbReference>
<evidence type="ECO:0000259" key="9">
    <source>
        <dbReference type="PROSITE" id="PS51384"/>
    </source>
</evidence>
<dbReference type="Gene3D" id="2.40.30.10">
    <property type="entry name" value="Translation factors"/>
    <property type="match status" value="1"/>
</dbReference>
<dbReference type="PROSITE" id="PS51384">
    <property type="entry name" value="FAD_FR"/>
    <property type="match status" value="1"/>
</dbReference>